<dbReference type="Gene3D" id="2.40.230.20">
    <property type="entry name" value="Nucleoside-specific channel-forming protein, Tsx-like"/>
    <property type="match status" value="1"/>
</dbReference>
<accession>A0ABQ5YGN0</accession>
<evidence type="ECO:0008006" key="4">
    <source>
        <dbReference type="Google" id="ProtNLM"/>
    </source>
</evidence>
<gene>
    <name evidence="2" type="ORF">GCM10007907_25260</name>
</gene>
<proteinExistence type="predicted"/>
<organism evidence="2 3">
    <name type="scientific">Chitinimonas prasina</name>
    <dbReference type="NCBI Taxonomy" id="1434937"/>
    <lineage>
        <taxon>Bacteria</taxon>
        <taxon>Pseudomonadati</taxon>
        <taxon>Pseudomonadota</taxon>
        <taxon>Betaproteobacteria</taxon>
        <taxon>Neisseriales</taxon>
        <taxon>Chitinibacteraceae</taxon>
        <taxon>Chitinimonas</taxon>
    </lineage>
</organism>
<dbReference type="SUPFAM" id="SSF111364">
    <property type="entry name" value="Tsx-like channel"/>
    <property type="match status" value="1"/>
</dbReference>
<feature type="signal peptide" evidence="1">
    <location>
        <begin position="1"/>
        <end position="24"/>
    </location>
</feature>
<protein>
    <recommendedName>
        <fullName evidence="4">Outer envelope protein</fullName>
    </recommendedName>
</protein>
<evidence type="ECO:0000313" key="2">
    <source>
        <dbReference type="EMBL" id="GLR13736.1"/>
    </source>
</evidence>
<dbReference type="RefSeq" id="WP_284196822.1">
    <property type="nucleotide sequence ID" value="NZ_BSOG01000002.1"/>
</dbReference>
<reference evidence="3" key="1">
    <citation type="journal article" date="2019" name="Int. J. Syst. Evol. Microbiol.">
        <title>The Global Catalogue of Microorganisms (GCM) 10K type strain sequencing project: providing services to taxonomists for standard genome sequencing and annotation.</title>
        <authorList>
            <consortium name="The Broad Institute Genomics Platform"/>
            <consortium name="The Broad Institute Genome Sequencing Center for Infectious Disease"/>
            <person name="Wu L."/>
            <person name="Ma J."/>
        </authorList>
    </citation>
    <scope>NUCLEOTIDE SEQUENCE [LARGE SCALE GENOMIC DNA]</scope>
    <source>
        <strain evidence="3">NBRC 110044</strain>
    </source>
</reference>
<feature type="chain" id="PRO_5047126613" description="Outer envelope protein" evidence="1">
    <location>
        <begin position="25"/>
        <end position="274"/>
    </location>
</feature>
<comment type="caution">
    <text evidence="2">The sequence shown here is derived from an EMBL/GenBank/DDBJ whole genome shotgun (WGS) entry which is preliminary data.</text>
</comment>
<keyword evidence="1" id="KW-0732">Signal</keyword>
<evidence type="ECO:0000256" key="1">
    <source>
        <dbReference type="SAM" id="SignalP"/>
    </source>
</evidence>
<dbReference type="InterPro" id="IPR036777">
    <property type="entry name" value="Channel_Tsx-like_sf"/>
</dbReference>
<keyword evidence="3" id="KW-1185">Reference proteome</keyword>
<evidence type="ECO:0000313" key="3">
    <source>
        <dbReference type="Proteomes" id="UP001156706"/>
    </source>
</evidence>
<sequence length="274" mass="30624">MRHIYLSSAARVSWLALVCGTVAAASWSDPFVGMRYGTDYAEPGNPKDISKRIVQLQYVGGFAYGDNFVNLDLLFSDADDPARNGGGAREAYLAYRNTLSFSAIRGQPVKFGPVRDVGWMTGIDLNTKDTRFAPRKKLFVTGPKLRFDVPGFWDVSLLFMKERNNNGIVGRRVNFDSTWGVSTAWSFPINTSVPLKFKGFANYIGEKGKDGFDVQTEPETLLESALLADVSKLYGKKNQLWTGVGYQYWRNKFGNRPGNGTEAKVPQLLLEFHF</sequence>
<dbReference type="Proteomes" id="UP001156706">
    <property type="component" value="Unassembled WGS sequence"/>
</dbReference>
<dbReference type="EMBL" id="BSOG01000002">
    <property type="protein sequence ID" value="GLR13736.1"/>
    <property type="molecule type" value="Genomic_DNA"/>
</dbReference>
<name>A0ABQ5YGN0_9NEIS</name>